<dbReference type="Proteomes" id="UP000319663">
    <property type="component" value="Unassembled WGS sequence"/>
</dbReference>
<protein>
    <submittedName>
        <fullName evidence="2">Uncharacterized protein</fullName>
    </submittedName>
</protein>
<feature type="compositionally biased region" description="Pro residues" evidence="1">
    <location>
        <begin position="207"/>
        <end position="217"/>
    </location>
</feature>
<organism evidence="2 3">
    <name type="scientific">Monascus purpureus</name>
    <name type="common">Red mold</name>
    <name type="synonym">Monascus anka</name>
    <dbReference type="NCBI Taxonomy" id="5098"/>
    <lineage>
        <taxon>Eukaryota</taxon>
        <taxon>Fungi</taxon>
        <taxon>Dikarya</taxon>
        <taxon>Ascomycota</taxon>
        <taxon>Pezizomycotina</taxon>
        <taxon>Eurotiomycetes</taxon>
        <taxon>Eurotiomycetidae</taxon>
        <taxon>Eurotiales</taxon>
        <taxon>Aspergillaceae</taxon>
        <taxon>Monascus</taxon>
    </lineage>
</organism>
<sequence length="649" mass="72572">MASKVPHAAFCEEWDEDKHDVIPETRRVANITARRSRPDLKAAVTGLIGRGTDSAFSSRTAAAPNPAQSAPSGRTSPVLHKLDTTLKASARSKDLVLDQPRPPTLKTSSAARKDRVKDRSARPARQDKMQVGTYPASGHLPPPPPLQSPASASRSRRRERETAYVRHYPGTCWECEQGLYHASTPVETLAVDYPYHASPQQPTPVHEFPPPPSPSTPRYPQAVIEDINVSRSSRPRRSSRSSSYYADQRPVSFHGMMPGMGSMVYGVPPMNHYEHGPPPSSSAYTNPPSPYVMPAQYAYPQSRHYRPDYVEQPREHSASRTRQRRSSAYGPPMLEHDPSPAIEDDEEPLQRRASREPRAARARRPSRSSHYEVDEDYYRMPPPSRPTSRKENPAPRIIQKRPDLPHKSQTSTPIPRERSSSKTFDLSEMDAALPDHRVRRLAREAVLPERSRSTNESRRSTAYYGSPRASRMTVENPRRRRRPQVYYNYSGSSDMDEKQREAEEYQAVRSGRPMPLTTDALVNAKATHAIESDSGSQKSRSSRGSDARTQSGSAAGSKADDENNIVMTMNGVTMSFTQEAVGGKTISVRTGDAGAVELNFEGKRPKKYLPSRSDYSGGSEARRSRDDRRSDRASRRSSRSTYGSRGFYE</sequence>
<feature type="compositionally biased region" description="Basic and acidic residues" evidence="1">
    <location>
        <begin position="111"/>
        <end position="128"/>
    </location>
</feature>
<feature type="region of interest" description="Disordered" evidence="1">
    <location>
        <begin position="50"/>
        <end position="162"/>
    </location>
</feature>
<evidence type="ECO:0000313" key="2">
    <source>
        <dbReference type="EMBL" id="TQB70081.1"/>
    </source>
</evidence>
<proteinExistence type="predicted"/>
<gene>
    <name evidence="2" type="ORF">MPDQ_001004</name>
</gene>
<feature type="region of interest" description="Disordered" evidence="1">
    <location>
        <begin position="528"/>
        <end position="563"/>
    </location>
</feature>
<dbReference type="EMBL" id="VIFY01000123">
    <property type="protein sequence ID" value="TQB70081.1"/>
    <property type="molecule type" value="Genomic_DNA"/>
</dbReference>
<dbReference type="STRING" id="5098.A0A507QQY8"/>
<keyword evidence="3" id="KW-1185">Reference proteome</keyword>
<feature type="compositionally biased region" description="Low complexity" evidence="1">
    <location>
        <begin position="639"/>
        <end position="649"/>
    </location>
</feature>
<feature type="compositionally biased region" description="Basic and acidic residues" evidence="1">
    <location>
        <begin position="369"/>
        <end position="378"/>
    </location>
</feature>
<feature type="compositionally biased region" description="Basic and acidic residues" evidence="1">
    <location>
        <begin position="433"/>
        <end position="459"/>
    </location>
</feature>
<comment type="caution">
    <text evidence="2">The sequence shown here is derived from an EMBL/GenBank/DDBJ whole genome shotgun (WGS) entry which is preliminary data.</text>
</comment>
<feature type="compositionally biased region" description="Low complexity" evidence="1">
    <location>
        <begin position="532"/>
        <end position="544"/>
    </location>
</feature>
<feature type="region of interest" description="Disordered" evidence="1">
    <location>
        <begin position="597"/>
        <end position="649"/>
    </location>
</feature>
<name>A0A507QQY8_MONPU</name>
<evidence type="ECO:0000313" key="3">
    <source>
        <dbReference type="Proteomes" id="UP000319663"/>
    </source>
</evidence>
<evidence type="ECO:0000256" key="1">
    <source>
        <dbReference type="SAM" id="MobiDB-lite"/>
    </source>
</evidence>
<feature type="compositionally biased region" description="Basic and acidic residues" evidence="1">
    <location>
        <begin position="348"/>
        <end position="359"/>
    </location>
</feature>
<feature type="region of interest" description="Disordered" evidence="1">
    <location>
        <begin position="310"/>
        <end position="516"/>
    </location>
</feature>
<reference evidence="2 3" key="1">
    <citation type="submission" date="2019-06" db="EMBL/GenBank/DDBJ databases">
        <title>Wine fermentation using esterase from Monascus purpureus.</title>
        <authorList>
            <person name="Geng C."/>
            <person name="Zhang Y."/>
        </authorList>
    </citation>
    <scope>NUCLEOTIDE SEQUENCE [LARGE SCALE GENOMIC DNA]</scope>
    <source>
        <strain evidence="2">HQ1</strain>
    </source>
</reference>
<dbReference type="AlphaFoldDB" id="A0A507QQY8"/>
<feature type="compositionally biased region" description="Basic and acidic residues" evidence="1">
    <location>
        <begin position="620"/>
        <end position="634"/>
    </location>
</feature>
<feature type="region of interest" description="Disordered" evidence="1">
    <location>
        <begin position="195"/>
        <end position="246"/>
    </location>
</feature>
<accession>A0A507QQY8</accession>
<dbReference type="OrthoDB" id="5407458at2759"/>
<feature type="compositionally biased region" description="Low complexity" evidence="1">
    <location>
        <begin position="61"/>
        <end position="72"/>
    </location>
</feature>